<organism evidence="3 4">
    <name type="scientific">Hypericibacter adhaerens</name>
    <dbReference type="NCBI Taxonomy" id="2602016"/>
    <lineage>
        <taxon>Bacteria</taxon>
        <taxon>Pseudomonadati</taxon>
        <taxon>Pseudomonadota</taxon>
        <taxon>Alphaproteobacteria</taxon>
        <taxon>Rhodospirillales</taxon>
        <taxon>Dongiaceae</taxon>
        <taxon>Hypericibacter</taxon>
    </lineage>
</organism>
<evidence type="ECO:0000313" key="3">
    <source>
        <dbReference type="EMBL" id="QEX21546.1"/>
    </source>
</evidence>
<dbReference type="EMBL" id="CP042582">
    <property type="protein sequence ID" value="QEX21546.1"/>
    <property type="molecule type" value="Genomic_DNA"/>
</dbReference>
<accession>A0A5J6N3R6</accession>
<dbReference type="Pfam" id="PF18998">
    <property type="entry name" value="Flg_new_2"/>
    <property type="match status" value="1"/>
</dbReference>
<dbReference type="AlphaFoldDB" id="A0A5J6N3R6"/>
<evidence type="ECO:0000256" key="1">
    <source>
        <dbReference type="SAM" id="SignalP"/>
    </source>
</evidence>
<evidence type="ECO:0000259" key="2">
    <source>
        <dbReference type="Pfam" id="PF18998"/>
    </source>
</evidence>
<dbReference type="KEGG" id="hadh:FRZ61_14750"/>
<feature type="chain" id="PRO_5023826781" description="Bacterial repeat domain-containing protein" evidence="1">
    <location>
        <begin position="20"/>
        <end position="307"/>
    </location>
</feature>
<reference evidence="3 4" key="1">
    <citation type="submission" date="2019-08" db="EMBL/GenBank/DDBJ databases">
        <title>Hyperibacter terrae gen. nov., sp. nov. and Hyperibacter viscosus sp. nov., two new members in the family Rhodospirillaceae isolated from the rhizosphere of Hypericum perforatum.</title>
        <authorList>
            <person name="Noviana Z."/>
        </authorList>
    </citation>
    <scope>NUCLEOTIDE SEQUENCE [LARGE SCALE GENOMIC DNA]</scope>
    <source>
        <strain evidence="3 4">R5959</strain>
    </source>
</reference>
<sequence>MAKRLRPFGVLVAAVFTIAASCTPGSEGQTDNGLPAAQTPVYLSVAVPHLDDSGNKGWTGVGTWPGKPDTYVVLPLTLAPLVRIYFSAPYPSKFHMTATIGIAEPDTTAGFGAVHDQTVDLPEYVGDQQDPTAGYFQLLDVDPQANPPRWHYQIRLPDSVLAANSIAIAISDLSENPAYTGPQQESGPLAFTLDDGGTDVRVVVDIRLDTGEGMVTSDPPGIDCRPTCKFRFRGWTTVTLKVKRREDYTFSGWSGACSGSTTGSCTLTLDGTGKWVTATFGSFLGPECSVHDPYCTEGTQPFPQPNP</sequence>
<name>A0A5J6N3R6_9PROT</name>
<dbReference type="InterPro" id="IPR044060">
    <property type="entry name" value="Bacterial_rp_domain"/>
</dbReference>
<feature type="domain" description="Bacterial repeat" evidence="2">
    <location>
        <begin position="236"/>
        <end position="280"/>
    </location>
</feature>
<gene>
    <name evidence="3" type="ORF">FRZ61_14750</name>
</gene>
<keyword evidence="4" id="KW-1185">Reference proteome</keyword>
<dbReference type="PROSITE" id="PS51257">
    <property type="entry name" value="PROKAR_LIPOPROTEIN"/>
    <property type="match status" value="1"/>
</dbReference>
<protein>
    <recommendedName>
        <fullName evidence="2">Bacterial repeat domain-containing protein</fullName>
    </recommendedName>
</protein>
<proteinExistence type="predicted"/>
<dbReference type="Proteomes" id="UP000325797">
    <property type="component" value="Chromosome"/>
</dbReference>
<keyword evidence="1" id="KW-0732">Signal</keyword>
<evidence type="ECO:0000313" key="4">
    <source>
        <dbReference type="Proteomes" id="UP000325797"/>
    </source>
</evidence>
<feature type="signal peptide" evidence="1">
    <location>
        <begin position="1"/>
        <end position="19"/>
    </location>
</feature>